<accession>A0ABQ2VWH9</accession>
<feature type="domain" description="PucR C-terminal helix-turn-helix" evidence="1">
    <location>
        <begin position="325"/>
        <end position="380"/>
    </location>
</feature>
<keyword evidence="2" id="KW-0238">DNA-binding</keyword>
<evidence type="ECO:0000259" key="1">
    <source>
        <dbReference type="Pfam" id="PF13556"/>
    </source>
</evidence>
<name>A0ABQ2VWH9_9ACTN</name>
<dbReference type="Proteomes" id="UP000660675">
    <property type="component" value="Unassembled WGS sequence"/>
</dbReference>
<dbReference type="PANTHER" id="PTHR33744:SF1">
    <property type="entry name" value="DNA-BINDING TRANSCRIPTIONAL ACTIVATOR ADER"/>
    <property type="match status" value="1"/>
</dbReference>
<dbReference type="Gene3D" id="1.10.10.2840">
    <property type="entry name" value="PucR C-terminal helix-turn-helix domain"/>
    <property type="match status" value="2"/>
</dbReference>
<proteinExistence type="predicted"/>
<dbReference type="Pfam" id="PF13556">
    <property type="entry name" value="HTH_30"/>
    <property type="match status" value="2"/>
</dbReference>
<dbReference type="GO" id="GO:0003677">
    <property type="term" value="F:DNA binding"/>
    <property type="evidence" value="ECO:0007669"/>
    <property type="project" value="UniProtKB-KW"/>
</dbReference>
<dbReference type="InterPro" id="IPR051448">
    <property type="entry name" value="CdaR-like_regulators"/>
</dbReference>
<protein>
    <submittedName>
        <fullName evidence="2">DNA-binding protein</fullName>
    </submittedName>
</protein>
<keyword evidence="3" id="KW-1185">Reference proteome</keyword>
<dbReference type="InterPro" id="IPR025736">
    <property type="entry name" value="PucR_C-HTH_dom"/>
</dbReference>
<evidence type="ECO:0000313" key="3">
    <source>
        <dbReference type="Proteomes" id="UP000660675"/>
    </source>
</evidence>
<dbReference type="PANTHER" id="PTHR33744">
    <property type="entry name" value="CARBOHYDRATE DIACID REGULATOR"/>
    <property type="match status" value="1"/>
</dbReference>
<reference evidence="3" key="1">
    <citation type="journal article" date="2019" name="Int. J. Syst. Evol. Microbiol.">
        <title>The Global Catalogue of Microorganisms (GCM) 10K type strain sequencing project: providing services to taxonomists for standard genome sequencing and annotation.</title>
        <authorList>
            <consortium name="The Broad Institute Genomics Platform"/>
            <consortium name="The Broad Institute Genome Sequencing Center for Infectious Disease"/>
            <person name="Wu L."/>
            <person name="Ma J."/>
        </authorList>
    </citation>
    <scope>NUCLEOTIDE SEQUENCE [LARGE SCALE GENOMIC DNA]</scope>
    <source>
        <strain evidence="3">JCM 4376</strain>
    </source>
</reference>
<comment type="caution">
    <text evidence="2">The sequence shown here is derived from an EMBL/GenBank/DDBJ whole genome shotgun (WGS) entry which is preliminary data.</text>
</comment>
<evidence type="ECO:0000313" key="2">
    <source>
        <dbReference type="EMBL" id="GGV81347.1"/>
    </source>
</evidence>
<feature type="domain" description="PucR C-terminal helix-turn-helix" evidence="1">
    <location>
        <begin position="437"/>
        <end position="493"/>
    </location>
</feature>
<dbReference type="EMBL" id="BMTF01000005">
    <property type="protein sequence ID" value="GGV81347.1"/>
    <property type="molecule type" value="Genomic_DNA"/>
</dbReference>
<gene>
    <name evidence="2" type="ORF">GCM10015535_21100</name>
</gene>
<organism evidence="2 3">
    <name type="scientific">Streptomyces gelaticus</name>
    <dbReference type="NCBI Taxonomy" id="285446"/>
    <lineage>
        <taxon>Bacteria</taxon>
        <taxon>Bacillati</taxon>
        <taxon>Actinomycetota</taxon>
        <taxon>Actinomycetes</taxon>
        <taxon>Kitasatosporales</taxon>
        <taxon>Streptomycetaceae</taxon>
        <taxon>Streptomyces</taxon>
    </lineage>
</organism>
<dbReference type="InterPro" id="IPR042070">
    <property type="entry name" value="PucR_C-HTH_sf"/>
</dbReference>
<sequence length="506" mass="54517">MHARERADDVLRMYRLARSGGSRELLHWVSGRAAGWAGLLDGDGTVLHGVTRSPDGTGVGAAALAGEYARGLSKLDARSFAFDRGPHTALLFPLDGPPDAPAPILAVVAPRPLPDGLAILLSDVTMPLAMCWAAEAVERKRRRVDLAESRSREAVLHLLMTGQLSIAHQVAGALRPTLPDPVRVYVVECPVGRRDEVARICTELSGGRSWIVRCPVYARHLILVVPADADAAEQRLGLRVAEVVTECVVGVSEDLPLPDTATGYRQAFHALAVARGLPDRHACFGSAPDPAVAAGADGVRWADELLHPLLTYLPRRSQDPGSQELAATLASWLAFSSHATQHLKIHRNTLAARLRLIGELLGLDLNRVGDQAALDLALRIRATPTGHEKARREEKAAQPSLALDDILRVPAVREWAVQQLRPLTGPDAPRSAADPQDTLRTWLRCEAQLTPTAEALDISVPGVRKRLTRLESVLGRSLLQAPSARYDLWLAFRSLDVTGAGAAGPR</sequence>